<feature type="domain" description="Ferritin-like diiron" evidence="2">
    <location>
        <begin position="1"/>
        <end position="145"/>
    </location>
</feature>
<dbReference type="RefSeq" id="WP_106927849.1">
    <property type="nucleotide sequence ID" value="NZ_CABMMU010000010.1"/>
</dbReference>
<dbReference type="InterPro" id="IPR008331">
    <property type="entry name" value="Ferritin_DPS_dom"/>
</dbReference>
<dbReference type="InterPro" id="IPR009040">
    <property type="entry name" value="Ferritin-like_diiron"/>
</dbReference>
<dbReference type="GO" id="GO:0008199">
    <property type="term" value="F:ferric iron binding"/>
    <property type="evidence" value="ECO:0007669"/>
    <property type="project" value="InterPro"/>
</dbReference>
<evidence type="ECO:0000313" key="3">
    <source>
        <dbReference type="EMBL" id="PSR46203.1"/>
    </source>
</evidence>
<dbReference type="Pfam" id="PF00210">
    <property type="entry name" value="Ferritin"/>
    <property type="match status" value="1"/>
</dbReference>
<protein>
    <submittedName>
        <fullName evidence="3">Ferritin</fullName>
    </submittedName>
</protein>
<comment type="similarity">
    <text evidence="1">Belongs to the ferritin family. Prokaryotic subfamily.</text>
</comment>
<dbReference type="InterPro" id="IPR012347">
    <property type="entry name" value="Ferritin-like"/>
</dbReference>
<dbReference type="InterPro" id="IPR041719">
    <property type="entry name" value="Ferritin_prok"/>
</dbReference>
<dbReference type="Proteomes" id="UP000240892">
    <property type="component" value="Unassembled WGS sequence"/>
</dbReference>
<dbReference type="AlphaFoldDB" id="A0A2T2Y0X3"/>
<dbReference type="Gene3D" id="1.20.1260.10">
    <property type="match status" value="1"/>
</dbReference>
<evidence type="ECO:0000259" key="2">
    <source>
        <dbReference type="PROSITE" id="PS50905"/>
    </source>
</evidence>
<gene>
    <name evidence="3" type="ORF">C8256_14370</name>
</gene>
<dbReference type="NCBIfam" id="NF011597">
    <property type="entry name" value="PRK15022.1"/>
    <property type="match status" value="1"/>
</dbReference>
<dbReference type="InterPro" id="IPR009078">
    <property type="entry name" value="Ferritin-like_SF"/>
</dbReference>
<dbReference type="EMBL" id="PYHO01000010">
    <property type="protein sequence ID" value="PSR46203.1"/>
    <property type="molecule type" value="Genomic_DNA"/>
</dbReference>
<evidence type="ECO:0000313" key="4">
    <source>
        <dbReference type="Proteomes" id="UP000240892"/>
    </source>
</evidence>
<keyword evidence="4" id="KW-1185">Reference proteome</keyword>
<accession>A0A2T2Y0X3</accession>
<evidence type="ECO:0000256" key="1">
    <source>
        <dbReference type="ARBA" id="ARBA00006950"/>
    </source>
</evidence>
<dbReference type="PROSITE" id="PS50905">
    <property type="entry name" value="FERRITIN_LIKE"/>
    <property type="match status" value="1"/>
</dbReference>
<proteinExistence type="inferred from homology"/>
<reference evidence="3 4" key="1">
    <citation type="submission" date="2018-03" db="EMBL/GenBank/DDBJ databases">
        <title>First report of an OXA-48+CTX-M-M-producing Kluyvera ascorbata clone recovered from patients admitted in a University Hospital in Madrid, Spain.</title>
        <authorList>
            <person name="Hernandez-Garcia M."/>
            <person name="Leon-Sampedro R."/>
            <person name="Perez-Viso B."/>
            <person name="Morosini M.I."/>
            <person name="Lopez-Fresnena N."/>
            <person name="Coque T.M."/>
            <person name="Bonten M."/>
            <person name="Malhotra-Kumar S."/>
            <person name="Ruiz-Garbajosa P."/>
            <person name="Canton R."/>
        </authorList>
    </citation>
    <scope>NUCLEOTIDE SEQUENCE [LARGE SCALE GENOMIC DNA]</scope>
    <source>
        <strain evidence="3 4">KA2</strain>
    </source>
</reference>
<dbReference type="SUPFAM" id="SSF47240">
    <property type="entry name" value="Ferritin-like"/>
    <property type="match status" value="1"/>
</dbReference>
<name>A0A2T2Y0X3_9ENTR</name>
<dbReference type="STRING" id="1006000.GKAS_04279"/>
<dbReference type="CDD" id="cd01055">
    <property type="entry name" value="Nonheme_Ferritin"/>
    <property type="match status" value="1"/>
</dbReference>
<organism evidence="3 4">
    <name type="scientific">Kluyvera genomosp. 2</name>
    <dbReference type="NCBI Taxonomy" id="2774054"/>
    <lineage>
        <taxon>Bacteria</taxon>
        <taxon>Pseudomonadati</taxon>
        <taxon>Pseudomonadota</taxon>
        <taxon>Gammaproteobacteria</taxon>
        <taxon>Enterobacterales</taxon>
        <taxon>Enterobacteriaceae</taxon>
        <taxon>Kluyvera</taxon>
    </lineage>
</organism>
<comment type="caution">
    <text evidence="3">The sequence shown here is derived from an EMBL/GenBank/DDBJ whole genome shotgun (WGS) entry which is preliminary data.</text>
</comment>
<sequence>MAAPGMVKKLNAQMNLEFHASNHYLRLSEWCSEHRLNGTATFLRSRAQSSVTQMMRVFDFIKKAGAYPVVKAFEIRQAKCATLEDLFLTTIEDHDQRSSTLSELTEQAKVLQDDNTLSFLNTLEEEQQQDGILLKTILDEVRSAREAGLCIQQTDRHLLNIVNKRQPS</sequence>